<proteinExistence type="predicted"/>
<dbReference type="InterPro" id="IPR021500">
    <property type="entry name" value="DUF3156"/>
</dbReference>
<keyword evidence="2" id="KW-1185">Reference proteome</keyword>
<comment type="caution">
    <text evidence="1">The sequence shown here is derived from an EMBL/GenBank/DDBJ whole genome shotgun (WGS) entry which is preliminary data.</text>
</comment>
<protein>
    <recommendedName>
        <fullName evidence="3">DUF3156 domain-containing protein</fullName>
    </recommendedName>
</protein>
<evidence type="ECO:0000313" key="1">
    <source>
        <dbReference type="EMBL" id="KOS68667.1"/>
    </source>
</evidence>
<accession>A0ABR5K1R9</accession>
<evidence type="ECO:0008006" key="3">
    <source>
        <dbReference type="Google" id="ProtNLM"/>
    </source>
</evidence>
<name>A0ABR5K1R9_9BACI</name>
<reference evidence="2" key="1">
    <citation type="submission" date="2015-07" db="EMBL/GenBank/DDBJ databases">
        <title>Fjat-14205 dsm 2895.</title>
        <authorList>
            <person name="Liu B."/>
            <person name="Wang J."/>
            <person name="Zhu Y."/>
            <person name="Liu G."/>
            <person name="Chen Q."/>
            <person name="Chen Z."/>
            <person name="Lan J."/>
            <person name="Che J."/>
            <person name="Ge C."/>
            <person name="Shi H."/>
            <person name="Pan Z."/>
            <person name="Liu X."/>
        </authorList>
    </citation>
    <scope>NUCLEOTIDE SEQUENCE [LARGE SCALE GENOMIC DNA]</scope>
    <source>
        <strain evidence="2">DSM 25560</strain>
    </source>
</reference>
<dbReference type="EMBL" id="LGRV01000003">
    <property type="protein sequence ID" value="KOS68667.1"/>
    <property type="molecule type" value="Genomic_DNA"/>
</dbReference>
<evidence type="ECO:0000313" key="2">
    <source>
        <dbReference type="Proteomes" id="UP000050668"/>
    </source>
</evidence>
<gene>
    <name evidence="1" type="ORF">AEA09_09010</name>
</gene>
<dbReference type="RefSeq" id="WP_053583512.1">
    <property type="nucleotide sequence ID" value="NZ_LGRV01000003.1"/>
</dbReference>
<organism evidence="1 2">
    <name type="scientific">Lysinibacillus contaminans</name>
    <dbReference type="NCBI Taxonomy" id="1293441"/>
    <lineage>
        <taxon>Bacteria</taxon>
        <taxon>Bacillati</taxon>
        <taxon>Bacillota</taxon>
        <taxon>Bacilli</taxon>
        <taxon>Bacillales</taxon>
        <taxon>Bacillaceae</taxon>
        <taxon>Lysinibacillus</taxon>
    </lineage>
</organism>
<dbReference type="Pfam" id="PF11354">
    <property type="entry name" value="DUF3156"/>
    <property type="match status" value="1"/>
</dbReference>
<sequence length="190" mass="22316">MGIYSIIDNRAWNSLGIVTDEFKTYTAVTRKEINRIELDVENLGIKSMYSSYKVMNKWMGRIYLFKWSCMIEDYKTASNLTIKLRYNGKLSSTKEPEFSSSSSNSLVSLLNNDQELIEICRAIDFEKLELIYSKKDNAWNIEIWPNYGDFIWMLIPPVRYFRKPNAEEIGQTIRLIQRIRQVLNKGDIAQ</sequence>
<dbReference type="Proteomes" id="UP000050668">
    <property type="component" value="Unassembled WGS sequence"/>
</dbReference>